<protein>
    <recommendedName>
        <fullName evidence="3 7">UDP-glucose 6-dehydrogenase</fullName>
        <ecNumber evidence="3 7">1.1.1.22</ecNumber>
    </recommendedName>
</protein>
<feature type="binding site" evidence="10">
    <location>
        <position position="118"/>
    </location>
    <ligand>
        <name>NAD(+)</name>
        <dbReference type="ChEBI" id="CHEBI:57540"/>
    </ligand>
</feature>
<dbReference type="InterPro" id="IPR017476">
    <property type="entry name" value="UDP-Glc/GDP-Man"/>
</dbReference>
<evidence type="ECO:0000256" key="1">
    <source>
        <dbReference type="ARBA" id="ARBA00004701"/>
    </source>
</evidence>
<dbReference type="AlphaFoldDB" id="A0A2I0CLV5"/>
<dbReference type="PANTHER" id="PTHR43750">
    <property type="entry name" value="UDP-GLUCOSE 6-DEHYDROGENASE TUAD"/>
    <property type="match status" value="1"/>
</dbReference>
<keyword evidence="4 7" id="KW-0560">Oxidoreductase</keyword>
<dbReference type="PIRSF" id="PIRSF000124">
    <property type="entry name" value="UDPglc_GDPman_dh"/>
    <property type="match status" value="1"/>
</dbReference>
<dbReference type="GO" id="GO:0003979">
    <property type="term" value="F:UDP-glucose 6-dehydrogenase activity"/>
    <property type="evidence" value="ECO:0007669"/>
    <property type="project" value="UniProtKB-EC"/>
</dbReference>
<dbReference type="Gene3D" id="1.10.1040.10">
    <property type="entry name" value="N-(1-d-carboxylethyl)-l-norvaline Dehydrogenase, domain 2"/>
    <property type="match status" value="1"/>
</dbReference>
<dbReference type="InterPro" id="IPR036291">
    <property type="entry name" value="NAD(P)-bd_dom_sf"/>
</dbReference>
<feature type="binding site" evidence="9">
    <location>
        <position position="251"/>
    </location>
    <ligand>
        <name>substrate</name>
    </ligand>
</feature>
<dbReference type="Gene3D" id="3.40.50.720">
    <property type="entry name" value="NAD(P)-binding Rossmann-like Domain"/>
    <property type="match status" value="2"/>
</dbReference>
<evidence type="ECO:0000313" key="12">
    <source>
        <dbReference type="EMBL" id="PKF70077.1"/>
    </source>
</evidence>
<evidence type="ECO:0000256" key="4">
    <source>
        <dbReference type="ARBA" id="ARBA00023002"/>
    </source>
</evidence>
<dbReference type="PANTHER" id="PTHR43750:SF2">
    <property type="entry name" value="UDP-GLUCOSE 6-DEHYDROGENASE"/>
    <property type="match status" value="1"/>
</dbReference>
<feature type="binding site" evidence="10">
    <location>
        <position position="257"/>
    </location>
    <ligand>
        <name>NAD(+)</name>
        <dbReference type="ChEBI" id="CHEBI:57540"/>
    </ligand>
</feature>
<feature type="binding site" evidence="10">
    <location>
        <position position="34"/>
    </location>
    <ligand>
        <name>NAD(+)</name>
        <dbReference type="ChEBI" id="CHEBI:57540"/>
    </ligand>
</feature>
<dbReference type="SMART" id="SM00984">
    <property type="entry name" value="UDPG_MGDP_dh_C"/>
    <property type="match status" value="1"/>
</dbReference>
<feature type="binding site" evidence="9">
    <location>
        <position position="198"/>
    </location>
    <ligand>
        <name>substrate</name>
    </ligand>
</feature>
<keyword evidence="5 7" id="KW-0520">NAD</keyword>
<dbReference type="NCBIfam" id="TIGR03026">
    <property type="entry name" value="NDP-sugDHase"/>
    <property type="match status" value="1"/>
</dbReference>
<dbReference type="GO" id="GO:0006065">
    <property type="term" value="P:UDP-glucuronate biosynthetic process"/>
    <property type="evidence" value="ECO:0007669"/>
    <property type="project" value="UniProtKB-UniPathway"/>
</dbReference>
<dbReference type="SUPFAM" id="SSF52413">
    <property type="entry name" value="UDP-glucose/GDP-mannose dehydrogenase C-terminal domain"/>
    <property type="match status" value="1"/>
</dbReference>
<dbReference type="Proteomes" id="UP000242861">
    <property type="component" value="Unassembled WGS sequence"/>
</dbReference>
<comment type="pathway">
    <text evidence="1">Nucleotide-sugar biosynthesis; UDP-alpha-D-glucuronate biosynthesis; UDP-alpha-D-glucuronate from UDP-alpha-D-glucose: step 1/1.</text>
</comment>
<dbReference type="InterPro" id="IPR028357">
    <property type="entry name" value="UDPglc_DH_bac"/>
</dbReference>
<comment type="catalytic activity">
    <reaction evidence="6 7">
        <text>UDP-alpha-D-glucose + 2 NAD(+) + H2O = UDP-alpha-D-glucuronate + 2 NADH + 3 H(+)</text>
        <dbReference type="Rhea" id="RHEA:23596"/>
        <dbReference type="ChEBI" id="CHEBI:15377"/>
        <dbReference type="ChEBI" id="CHEBI:15378"/>
        <dbReference type="ChEBI" id="CHEBI:57540"/>
        <dbReference type="ChEBI" id="CHEBI:57945"/>
        <dbReference type="ChEBI" id="CHEBI:58052"/>
        <dbReference type="ChEBI" id="CHEBI:58885"/>
        <dbReference type="EC" id="1.1.1.22"/>
    </reaction>
</comment>
<accession>A0A2I0CLV5</accession>
<feature type="binding site" evidence="10">
    <location>
        <position position="146"/>
    </location>
    <ligand>
        <name>NAD(+)</name>
        <dbReference type="ChEBI" id="CHEBI:57540"/>
    </ligand>
</feature>
<comment type="similarity">
    <text evidence="2 7">Belongs to the UDP-glucose/GDP-mannose dehydrogenase family.</text>
</comment>
<feature type="binding site" evidence="9">
    <location>
        <begin position="143"/>
        <end position="146"/>
    </location>
    <ligand>
        <name>substrate</name>
    </ligand>
</feature>
<reference evidence="13" key="1">
    <citation type="submission" date="2017-12" db="EMBL/GenBank/DDBJ databases">
        <authorList>
            <person name="Yu X.-Y."/>
        </authorList>
    </citation>
    <scope>NUCLEOTIDE SEQUENCE [LARGE SCALE GENOMIC DNA]</scope>
    <source>
        <strain evidence="13">ZYSR67-Z</strain>
    </source>
</reference>
<evidence type="ECO:0000256" key="3">
    <source>
        <dbReference type="ARBA" id="ARBA00012954"/>
    </source>
</evidence>
<evidence type="ECO:0000256" key="2">
    <source>
        <dbReference type="ARBA" id="ARBA00006601"/>
    </source>
</evidence>
<gene>
    <name evidence="12" type="ORF">CW360_14935</name>
</gene>
<dbReference type="InterPro" id="IPR014026">
    <property type="entry name" value="UDP-Glc/GDP-Man_DH_dimer"/>
</dbReference>
<dbReference type="GO" id="GO:0051287">
    <property type="term" value="F:NAD binding"/>
    <property type="evidence" value="ECO:0007669"/>
    <property type="project" value="InterPro"/>
</dbReference>
<dbReference type="InterPro" id="IPR036220">
    <property type="entry name" value="UDP-Glc/GDP-Man_DH_C_sf"/>
</dbReference>
<feature type="domain" description="UDP-glucose/GDP-mannose dehydrogenase C-terminal" evidence="11">
    <location>
        <begin position="301"/>
        <end position="388"/>
    </location>
</feature>
<evidence type="ECO:0000256" key="7">
    <source>
        <dbReference type="PIRNR" id="PIRNR000124"/>
    </source>
</evidence>
<evidence type="ECO:0000256" key="8">
    <source>
        <dbReference type="PIRSR" id="PIRSR500134-1"/>
    </source>
</evidence>
<evidence type="ECO:0000256" key="9">
    <source>
        <dbReference type="PIRSR" id="PIRSR500134-2"/>
    </source>
</evidence>
<dbReference type="Pfam" id="PF03721">
    <property type="entry name" value="UDPG_MGDP_dh_N"/>
    <property type="match status" value="1"/>
</dbReference>
<dbReference type="InterPro" id="IPR001732">
    <property type="entry name" value="UDP-Glc/GDP-Man_DH_N"/>
</dbReference>
<evidence type="ECO:0000256" key="6">
    <source>
        <dbReference type="ARBA" id="ARBA00047473"/>
    </source>
</evidence>
<dbReference type="UniPathway" id="UPA00038">
    <property type="reaction ID" value="UER00491"/>
</dbReference>
<feature type="binding site" evidence="9">
    <location>
        <position position="307"/>
    </location>
    <ligand>
        <name>substrate</name>
    </ligand>
</feature>
<dbReference type="InterPro" id="IPR013328">
    <property type="entry name" value="6PGD_dom2"/>
</dbReference>
<feature type="binding site" evidence="10">
    <location>
        <position position="315"/>
    </location>
    <ligand>
        <name>NAD(+)</name>
        <dbReference type="ChEBI" id="CHEBI:57540"/>
    </ligand>
</feature>
<name>A0A2I0CLV5_9PSED</name>
<evidence type="ECO:0000256" key="5">
    <source>
        <dbReference type="ARBA" id="ARBA00023027"/>
    </source>
</evidence>
<dbReference type="InterPro" id="IPR008927">
    <property type="entry name" value="6-PGluconate_DH-like_C_sf"/>
</dbReference>
<dbReference type="Pfam" id="PF00984">
    <property type="entry name" value="UDPG_MGDP_dh"/>
    <property type="match status" value="1"/>
</dbReference>
<evidence type="ECO:0000256" key="10">
    <source>
        <dbReference type="PIRSR" id="PIRSR500134-3"/>
    </source>
</evidence>
<dbReference type="RefSeq" id="WP_101194259.1">
    <property type="nucleotide sequence ID" value="NZ_PIYS01000029.1"/>
</dbReference>
<dbReference type="SUPFAM" id="SSF51735">
    <property type="entry name" value="NAD(P)-binding Rossmann-fold domains"/>
    <property type="match status" value="1"/>
</dbReference>
<dbReference type="EC" id="1.1.1.22" evidence="3 7"/>
<organism evidence="12 13">
    <name type="scientific">Pseudomonas fluvialis</name>
    <dbReference type="NCBI Taxonomy" id="1793966"/>
    <lineage>
        <taxon>Bacteria</taxon>
        <taxon>Pseudomonadati</taxon>
        <taxon>Pseudomonadota</taxon>
        <taxon>Gammaproteobacteria</taxon>
        <taxon>Pseudomonadales</taxon>
        <taxon>Pseudomonadaceae</taxon>
        <taxon>Pseudomonas</taxon>
    </lineage>
</organism>
<feature type="binding site" evidence="9">
    <location>
        <begin position="243"/>
        <end position="247"/>
    </location>
    <ligand>
        <name>substrate</name>
    </ligand>
</feature>
<feature type="binding site" evidence="9">
    <location>
        <position position="308"/>
    </location>
    <ligand>
        <name>substrate</name>
    </ligand>
</feature>
<comment type="caution">
    <text evidence="12">The sequence shown here is derived from an EMBL/GenBank/DDBJ whole genome shotgun (WGS) entry which is preliminary data.</text>
</comment>
<dbReference type="PIRSF" id="PIRSF500134">
    <property type="entry name" value="UDPglc_DH_bac"/>
    <property type="match status" value="1"/>
</dbReference>
<dbReference type="SUPFAM" id="SSF48179">
    <property type="entry name" value="6-phosphogluconate dehydrogenase C-terminal domain-like"/>
    <property type="match status" value="1"/>
</dbReference>
<feature type="binding site" evidence="10">
    <location>
        <position position="83"/>
    </location>
    <ligand>
        <name>NAD(+)</name>
        <dbReference type="ChEBI" id="CHEBI:57540"/>
    </ligand>
</feature>
<proteinExistence type="inferred from homology"/>
<sequence length="389" mass="42687">MKFVVVGAGYVGMANALMLARQHQVVVLEVQADKVACINQRRSPIDDQLVQRWLDEQCLALSATLDPAEAYAGADYVLIATPTDFDAVRGCFDTRSVETVAAAAQRYCPDACLVVKSTVPIGYCRRLRGQLGETARLLFSPEFLREGQALQDCLAPSRIVVGGDPHLARPFAELLLEAAERRDAPVQVCGSDEAEAIKLFANSYLAMRVAFFNELDSFALGRGLDARQLVEGVCADPRIGRHYNNPSFGYGGYCLPKDTRQLLADFAGLPHSLIAAVVEANAERKQWLVEDILRRQPRVVGAYQLAMKQGSANYRESSIVDVLRLLQAQGVEVLVYQPGLGEGELPWASHCAELAQFKARAELILCNRRDPALADVAEKVYSRDLFGVD</sequence>
<evidence type="ECO:0000259" key="11">
    <source>
        <dbReference type="SMART" id="SM00984"/>
    </source>
</evidence>
<feature type="active site" description="Nucleophile" evidence="8">
    <location>
        <position position="254"/>
    </location>
</feature>
<dbReference type="GO" id="GO:0000271">
    <property type="term" value="P:polysaccharide biosynthetic process"/>
    <property type="evidence" value="ECO:0007669"/>
    <property type="project" value="InterPro"/>
</dbReference>
<dbReference type="EMBL" id="PIYS01000029">
    <property type="protein sequence ID" value="PKF70077.1"/>
    <property type="molecule type" value="Genomic_DNA"/>
</dbReference>
<dbReference type="InterPro" id="IPR014027">
    <property type="entry name" value="UDP-Glc/GDP-Man_DH_C"/>
</dbReference>
<evidence type="ECO:0000313" key="13">
    <source>
        <dbReference type="Proteomes" id="UP000242861"/>
    </source>
</evidence>